<dbReference type="GO" id="GO:0160104">
    <property type="term" value="F:tRNA (guanine(26)-N2)-dimethyltransferase activity"/>
    <property type="evidence" value="ECO:0007669"/>
    <property type="project" value="UniProtKB-UniRule"/>
</dbReference>
<comment type="similarity">
    <text evidence="9">Belongs to the class I-like SAM-binding methyltransferase superfamily. Trm1 family.</text>
</comment>
<dbReference type="NCBIfam" id="TIGR00308">
    <property type="entry name" value="TRM1"/>
    <property type="match status" value="1"/>
</dbReference>
<dbReference type="FunFam" id="3.30.56.70:FF:000001">
    <property type="entry name" value="tRNA (guanine(26)-N(2))-dimethyltransferase"/>
    <property type="match status" value="1"/>
</dbReference>
<feature type="compositionally biased region" description="Basic and acidic residues" evidence="10">
    <location>
        <begin position="544"/>
        <end position="554"/>
    </location>
</feature>
<dbReference type="OrthoDB" id="6349953at2759"/>
<dbReference type="SUPFAM" id="SSF53335">
    <property type="entry name" value="S-adenosyl-L-methionine-dependent methyltransferases"/>
    <property type="match status" value="1"/>
</dbReference>
<keyword evidence="12" id="KW-1185">Reference proteome</keyword>
<dbReference type="Proteomes" id="UP000016088">
    <property type="component" value="Unassembled WGS sequence"/>
</dbReference>
<evidence type="ECO:0000313" key="12">
    <source>
        <dbReference type="Proteomes" id="UP000016088"/>
    </source>
</evidence>
<dbReference type="HOGENOM" id="CLU_010862_4_1_1"/>
<dbReference type="PANTHER" id="PTHR10631:SF3">
    <property type="entry name" value="TRNA (GUANINE(26)-N(2))-DIMETHYLTRANSFERASE"/>
    <property type="match status" value="1"/>
</dbReference>
<protein>
    <recommendedName>
        <fullName evidence="7 9">tRNA (guanine(26)-N(2))-dimethyltransferase</fullName>
        <ecNumber evidence="7 9">2.1.1.216</ecNumber>
    </recommendedName>
</protein>
<dbReference type="PANTHER" id="PTHR10631">
    <property type="entry name" value="N 2 ,N 2 -DIMETHYLGUANOSINE TRNA METHYLTRANSFERASE"/>
    <property type="match status" value="1"/>
</dbReference>
<evidence type="ECO:0000256" key="2">
    <source>
        <dbReference type="ARBA" id="ARBA00022603"/>
    </source>
</evidence>
<dbReference type="InterPro" id="IPR042296">
    <property type="entry name" value="tRNA_met_Trm1_C"/>
</dbReference>
<dbReference type="CDD" id="cd02440">
    <property type="entry name" value="AdoMet_MTases"/>
    <property type="match status" value="1"/>
</dbReference>
<dbReference type="RefSeq" id="XP_013019742.1">
    <property type="nucleotide sequence ID" value="XM_013164288.1"/>
</dbReference>
<dbReference type="InterPro" id="IPR029063">
    <property type="entry name" value="SAM-dependent_MTases_sf"/>
</dbReference>
<dbReference type="VEuPathDB" id="FungiDB:SOCG_01333"/>
<sequence>MLKNYRAFLGTVRNFTTANMSVNGAKVTEGSATILFNDPDEVFYNPVQQFNRDLSTTAIRTWAESRDEKAVLKAKHRQEIIEALDKKNENEGKGKSENSSPSRSEETTAPAENEKNKGTKTDGSSNVGFNILEALSATGLRAIRYAKELPNVKKILANDLLARAVDAIDANVKRNDVAHIVVPNKGDANAVMHSFKNQYDVIDLDPYGTATPFLDSAVQSVANNGLLCITCTDSAVLAGNAYPEKCFSNYGGTSLRSDFCHEQAVRHLLYAIAMAAAKYGRAIKPMLSLSVDFYFRVFVQVETKPALVKDLHRQSAIIYQCSGCGSNALQYMGKTVPGRIPGSTKYTNATGPPVSAKCEHCGYVHHVGGPVWGGPLHDAEFVERMRKIAEGLDEKTYGTKRRILGMLAVVAEELPDKPFYFVISQIASVLRAQSPPQNTFVSALLNAGYRASGSHAKSNAIKTDAPWSYIWDIMRAWVAEHPVNSSNVKPNSAGSMILKKECSSKVDFTLQPGAEFSSKKAGYTRYQMNPTENWGPKAKAGKRKIADTEGQTKE</sequence>
<evidence type="ECO:0000256" key="7">
    <source>
        <dbReference type="ARBA" id="ARBA00039099"/>
    </source>
</evidence>
<dbReference type="EMBL" id="KE503208">
    <property type="protein sequence ID" value="EPX71115.1"/>
    <property type="molecule type" value="Genomic_DNA"/>
</dbReference>
<dbReference type="OMA" id="MKCCHEM"/>
<dbReference type="GO" id="GO:0160103">
    <property type="term" value="F:tRNA (guanine(26)-N2/guanine(27)-N2)-dimethyltransferase activity"/>
    <property type="evidence" value="ECO:0007669"/>
    <property type="project" value="EnsemblFungi"/>
</dbReference>
<keyword evidence="3 9" id="KW-0808">Transferase</keyword>
<evidence type="ECO:0000256" key="10">
    <source>
        <dbReference type="SAM" id="MobiDB-lite"/>
    </source>
</evidence>
<accession>S9QXX4</accession>
<feature type="compositionally biased region" description="Basic and acidic residues" evidence="10">
    <location>
        <begin position="82"/>
        <end position="96"/>
    </location>
</feature>
<dbReference type="GO" id="GO:0005637">
    <property type="term" value="C:nuclear inner membrane"/>
    <property type="evidence" value="ECO:0007669"/>
    <property type="project" value="EnsemblFungi"/>
</dbReference>
<keyword evidence="5 9" id="KW-0819">tRNA processing</keyword>
<dbReference type="EC" id="2.1.1.216" evidence="7 9"/>
<evidence type="ECO:0000256" key="3">
    <source>
        <dbReference type="ARBA" id="ARBA00022679"/>
    </source>
</evidence>
<dbReference type="Gene3D" id="3.30.56.70">
    <property type="entry name" value="N2,N2-dimethylguanosine tRNA methyltransferase, C-terminal domain"/>
    <property type="match status" value="1"/>
</dbReference>
<dbReference type="GO" id="GO:0140691">
    <property type="term" value="F:RNA folding chaperone"/>
    <property type="evidence" value="ECO:0007669"/>
    <property type="project" value="EnsemblFungi"/>
</dbReference>
<keyword evidence="1 9" id="KW-0820">tRNA-binding</keyword>
<feature type="region of interest" description="Disordered" evidence="10">
    <location>
        <begin position="82"/>
        <end position="123"/>
    </location>
</feature>
<dbReference type="AlphaFoldDB" id="S9QXX4"/>
<dbReference type="Pfam" id="PF02005">
    <property type="entry name" value="TRM"/>
    <property type="match status" value="1"/>
</dbReference>
<evidence type="ECO:0000256" key="9">
    <source>
        <dbReference type="PROSITE-ProRule" id="PRU00958"/>
    </source>
</evidence>
<evidence type="ECO:0000313" key="11">
    <source>
        <dbReference type="EMBL" id="EPX71115.1"/>
    </source>
</evidence>
<evidence type="ECO:0000256" key="1">
    <source>
        <dbReference type="ARBA" id="ARBA00022555"/>
    </source>
</evidence>
<evidence type="ECO:0000256" key="6">
    <source>
        <dbReference type="ARBA" id="ARBA00022884"/>
    </source>
</evidence>
<keyword evidence="2 9" id="KW-0489">Methyltransferase</keyword>
<proteinExistence type="inferred from homology"/>
<gene>
    <name evidence="11" type="ORF">SOCG_01333</name>
</gene>
<dbReference type="GO" id="GO:0002940">
    <property type="term" value="P:tRNA N2-guanine methylation"/>
    <property type="evidence" value="ECO:0007669"/>
    <property type="project" value="EnsemblFungi"/>
</dbReference>
<comment type="catalytic activity">
    <reaction evidence="8 9">
        <text>guanosine(26) in tRNA + 2 S-adenosyl-L-methionine = N(2)-dimethylguanosine(26) in tRNA + 2 S-adenosyl-L-homocysteine + 2 H(+)</text>
        <dbReference type="Rhea" id="RHEA:43140"/>
        <dbReference type="Rhea" id="RHEA-COMP:10359"/>
        <dbReference type="Rhea" id="RHEA-COMP:10360"/>
        <dbReference type="ChEBI" id="CHEBI:15378"/>
        <dbReference type="ChEBI" id="CHEBI:57856"/>
        <dbReference type="ChEBI" id="CHEBI:59789"/>
        <dbReference type="ChEBI" id="CHEBI:74269"/>
        <dbReference type="ChEBI" id="CHEBI:74513"/>
        <dbReference type="EC" id="2.1.1.216"/>
    </reaction>
</comment>
<dbReference type="InterPro" id="IPR002905">
    <property type="entry name" value="Trm1"/>
</dbReference>
<dbReference type="GO" id="GO:0000049">
    <property type="term" value="F:tRNA binding"/>
    <property type="evidence" value="ECO:0007669"/>
    <property type="project" value="UniProtKB-UniRule"/>
</dbReference>
<dbReference type="PROSITE" id="PS51626">
    <property type="entry name" value="SAM_MT_TRM1"/>
    <property type="match status" value="1"/>
</dbReference>
<evidence type="ECO:0000256" key="4">
    <source>
        <dbReference type="ARBA" id="ARBA00022691"/>
    </source>
</evidence>
<feature type="region of interest" description="Disordered" evidence="10">
    <location>
        <begin position="526"/>
        <end position="554"/>
    </location>
</feature>
<dbReference type="GeneID" id="25030315"/>
<name>S9QXX4_SCHOY</name>
<evidence type="ECO:0000256" key="5">
    <source>
        <dbReference type="ARBA" id="ARBA00022694"/>
    </source>
</evidence>
<dbReference type="GO" id="GO:0005739">
    <property type="term" value="C:mitochondrion"/>
    <property type="evidence" value="ECO:0007669"/>
    <property type="project" value="EnsemblFungi"/>
</dbReference>
<evidence type="ECO:0000256" key="8">
    <source>
        <dbReference type="ARBA" id="ARBA00051897"/>
    </source>
</evidence>
<dbReference type="Gene3D" id="3.40.50.150">
    <property type="entry name" value="Vaccinia Virus protein VP39"/>
    <property type="match status" value="1"/>
</dbReference>
<reference evidence="11 12" key="1">
    <citation type="journal article" date="2011" name="Science">
        <title>Comparative functional genomics of the fission yeasts.</title>
        <authorList>
            <person name="Rhind N."/>
            <person name="Chen Z."/>
            <person name="Yassour M."/>
            <person name="Thompson D.A."/>
            <person name="Haas B.J."/>
            <person name="Habib N."/>
            <person name="Wapinski I."/>
            <person name="Roy S."/>
            <person name="Lin M.F."/>
            <person name="Heiman D.I."/>
            <person name="Young S.K."/>
            <person name="Furuya K."/>
            <person name="Guo Y."/>
            <person name="Pidoux A."/>
            <person name="Chen H.M."/>
            <person name="Robbertse B."/>
            <person name="Goldberg J.M."/>
            <person name="Aoki K."/>
            <person name="Bayne E.H."/>
            <person name="Berlin A.M."/>
            <person name="Desjardins C.A."/>
            <person name="Dobbs E."/>
            <person name="Dukaj L."/>
            <person name="Fan L."/>
            <person name="FitzGerald M.G."/>
            <person name="French C."/>
            <person name="Gujja S."/>
            <person name="Hansen K."/>
            <person name="Keifenheim D."/>
            <person name="Levin J.Z."/>
            <person name="Mosher R.A."/>
            <person name="Mueller C.A."/>
            <person name="Pfiffner J."/>
            <person name="Priest M."/>
            <person name="Russ C."/>
            <person name="Smialowska A."/>
            <person name="Swoboda P."/>
            <person name="Sykes S.M."/>
            <person name="Vaughn M."/>
            <person name="Vengrova S."/>
            <person name="Yoder R."/>
            <person name="Zeng Q."/>
            <person name="Allshire R."/>
            <person name="Baulcombe D."/>
            <person name="Birren B.W."/>
            <person name="Brown W."/>
            <person name="Ekwall K."/>
            <person name="Kellis M."/>
            <person name="Leatherwood J."/>
            <person name="Levin H."/>
            <person name="Margalit H."/>
            <person name="Martienssen R."/>
            <person name="Nieduszynski C.A."/>
            <person name="Spatafora J.W."/>
            <person name="Friedman N."/>
            <person name="Dalgaard J.Z."/>
            <person name="Baumann P."/>
            <person name="Niki H."/>
            <person name="Regev A."/>
            <person name="Nusbaum C."/>
        </authorList>
    </citation>
    <scope>NUCLEOTIDE SEQUENCE [LARGE SCALE GENOMIC DNA]</scope>
    <source>
        <strain evidence="12">yFS286</strain>
    </source>
</reference>
<keyword evidence="6 9" id="KW-0694">RNA-binding</keyword>
<keyword evidence="4 9" id="KW-0949">S-adenosyl-L-methionine</keyword>
<dbReference type="eggNOG" id="KOG1253">
    <property type="taxonomic scope" value="Eukaryota"/>
</dbReference>
<organism evidence="11 12">
    <name type="scientific">Schizosaccharomyces octosporus (strain yFS286)</name>
    <name type="common">Fission yeast</name>
    <name type="synonym">Octosporomyces octosporus</name>
    <dbReference type="NCBI Taxonomy" id="483514"/>
    <lineage>
        <taxon>Eukaryota</taxon>
        <taxon>Fungi</taxon>
        <taxon>Dikarya</taxon>
        <taxon>Ascomycota</taxon>
        <taxon>Taphrinomycotina</taxon>
        <taxon>Schizosaccharomycetes</taxon>
        <taxon>Schizosaccharomycetales</taxon>
        <taxon>Schizosaccharomycetaceae</taxon>
        <taxon>Schizosaccharomyces</taxon>
    </lineage>
</organism>